<organism evidence="1 2">
    <name type="scientific">Citrobacter rodentium (strain ICC168)</name>
    <name type="common">Citrobacter freundii biotype 4280</name>
    <dbReference type="NCBI Taxonomy" id="637910"/>
    <lineage>
        <taxon>Bacteria</taxon>
        <taxon>Pseudomonadati</taxon>
        <taxon>Pseudomonadota</taxon>
        <taxon>Gammaproteobacteria</taxon>
        <taxon>Enterobacterales</taxon>
        <taxon>Enterobacteriaceae</taxon>
        <taxon>Citrobacter</taxon>
    </lineage>
</organism>
<evidence type="ECO:0000313" key="1">
    <source>
        <dbReference type="EMBL" id="CBG89693.1"/>
    </source>
</evidence>
<gene>
    <name evidence="1" type="ordered locus">ROD_29541</name>
</gene>
<dbReference type="STRING" id="637910.ROD_29541"/>
<evidence type="ECO:0000313" key="2">
    <source>
        <dbReference type="Proteomes" id="UP000001889"/>
    </source>
</evidence>
<dbReference type="EMBL" id="FN543502">
    <property type="protein sequence ID" value="CBG89693.1"/>
    <property type="molecule type" value="Genomic_DNA"/>
</dbReference>
<dbReference type="Proteomes" id="UP000001889">
    <property type="component" value="Chromosome"/>
</dbReference>
<keyword evidence="2" id="KW-1185">Reference proteome</keyword>
<reference evidence="1 2" key="1">
    <citation type="journal article" date="2010" name="J. Bacteriol.">
        <title>The Citrobacter rodentium genome sequence reveals convergent evolution with human pathogenic Escherichia coli.</title>
        <authorList>
            <person name="Petty N.K."/>
            <person name="Bulgin R."/>
            <person name="Crepin V.F."/>
            <person name="Cerdeno-Tarraga A.M."/>
            <person name="Schroeder G.N."/>
            <person name="Quail M.A."/>
            <person name="Lennard N."/>
            <person name="Corton C."/>
            <person name="Barron A."/>
            <person name="Clark L."/>
            <person name="Toribio A.L."/>
            <person name="Parkhill J."/>
            <person name="Dougan G."/>
            <person name="Frankel G."/>
            <person name="Thomson N.R."/>
        </authorList>
    </citation>
    <scope>NUCLEOTIDE SEQUENCE [LARGE SCALE GENOMIC DNA]</scope>
    <source>
        <strain evidence="1 2">ICC168</strain>
    </source>
</reference>
<sequence>MLSARIMPAMATDRFTVLLTAMTHTSQASLNGEYHVSLSFSAGTFRLRGITLEALAPLPRYTEKENGTFYELCTLITKASIMQRRPLTRAIRAVLRQWYRGM</sequence>
<accession>D2TJQ2</accession>
<dbReference type="AlphaFoldDB" id="D2TJQ2"/>
<name>D2TJQ2_CITRI</name>
<dbReference type="KEGG" id="cro:ROD_29541"/>
<dbReference type="HOGENOM" id="CLU_2272411_0_0_6"/>
<proteinExistence type="predicted"/>
<protein>
    <submittedName>
        <fullName evidence="1">Uncharacterized protein</fullName>
    </submittedName>
</protein>